<dbReference type="EMBL" id="JARJJS010000005">
    <property type="protein sequence ID" value="MDF4026499.1"/>
    <property type="molecule type" value="Genomic_DNA"/>
</dbReference>
<evidence type="ECO:0000313" key="2">
    <source>
        <dbReference type="Proteomes" id="UP001528850"/>
    </source>
</evidence>
<gene>
    <name evidence="1" type="ORF">P3W24_16125</name>
</gene>
<comment type="caution">
    <text evidence="1">The sequence shown here is derived from an EMBL/GenBank/DDBJ whole genome shotgun (WGS) entry which is preliminary data.</text>
</comment>
<name>A0ABT6BEL1_9GAMM</name>
<protein>
    <submittedName>
        <fullName evidence="1">Uncharacterized protein</fullName>
    </submittedName>
</protein>
<dbReference type="RefSeq" id="WP_320552253.1">
    <property type="nucleotide sequence ID" value="NZ_JAQLOK010000007.1"/>
</dbReference>
<evidence type="ECO:0000313" key="1">
    <source>
        <dbReference type="EMBL" id="MDF4026499.1"/>
    </source>
</evidence>
<organism evidence="1 2">
    <name type="scientific">Luteibacter sahnii</name>
    <dbReference type="NCBI Taxonomy" id="3021977"/>
    <lineage>
        <taxon>Bacteria</taxon>
        <taxon>Pseudomonadati</taxon>
        <taxon>Pseudomonadota</taxon>
        <taxon>Gammaproteobacteria</taxon>
        <taxon>Lysobacterales</taxon>
        <taxon>Rhodanobacteraceae</taxon>
        <taxon>Luteibacter</taxon>
    </lineage>
</organism>
<reference evidence="1 2" key="1">
    <citation type="journal article" date="2024" name="Curr. Microbiol.">
        <title>Luteibacter sahnii sp. nov., A Novel Yellow-Colored Xanthomonadin Pigment Producing Probiotic Bacterium from Healthy Rice Seed Microbiome.</title>
        <authorList>
            <person name="Jaiswal G."/>
            <person name="Rana R."/>
            <person name="Nayak P.K."/>
            <person name="Chouhan R."/>
            <person name="Gandhi S.G."/>
            <person name="Patel H.K."/>
            <person name="Patil P.B."/>
        </authorList>
    </citation>
    <scope>NUCLEOTIDE SEQUENCE [LARGE SCALE GENOMIC DNA]</scope>
    <source>
        <strain evidence="1 2">PPL201</strain>
    </source>
</reference>
<accession>A0ABT6BEL1</accession>
<dbReference type="Proteomes" id="UP001528850">
    <property type="component" value="Unassembled WGS sequence"/>
</dbReference>
<keyword evidence="2" id="KW-1185">Reference proteome</keyword>
<sequence length="64" mass="6749">MQCVKLTLFVEEGSDLDMEVHVVNAEQAMPATQAVPSPVTAMRPRAVASPGIDDEYALGGYAGI</sequence>
<proteinExistence type="predicted"/>